<keyword evidence="5" id="KW-1133">Transmembrane helix</keyword>
<dbReference type="PANTHER" id="PTHR47966:SF51">
    <property type="entry name" value="BETA-SITE APP-CLEAVING ENZYME, ISOFORM A-RELATED"/>
    <property type="match status" value="1"/>
</dbReference>
<dbReference type="EMBL" id="MPUH01002245">
    <property type="protein sequence ID" value="OMJ65297.1"/>
    <property type="molecule type" value="Genomic_DNA"/>
</dbReference>
<keyword evidence="8" id="KW-1185">Reference proteome</keyword>
<keyword evidence="4" id="KW-0378">Hydrolase</keyword>
<dbReference type="InterPro" id="IPR033121">
    <property type="entry name" value="PEPTIDASE_A1"/>
</dbReference>
<dbReference type="Proteomes" id="UP000187209">
    <property type="component" value="Unassembled WGS sequence"/>
</dbReference>
<keyword evidence="2" id="KW-0645">Protease</keyword>
<organism evidence="7 8">
    <name type="scientific">Stentor coeruleus</name>
    <dbReference type="NCBI Taxonomy" id="5963"/>
    <lineage>
        <taxon>Eukaryota</taxon>
        <taxon>Sar</taxon>
        <taxon>Alveolata</taxon>
        <taxon>Ciliophora</taxon>
        <taxon>Postciliodesmatophora</taxon>
        <taxon>Heterotrichea</taxon>
        <taxon>Heterotrichida</taxon>
        <taxon>Stentoridae</taxon>
        <taxon>Stentor</taxon>
    </lineage>
</organism>
<keyword evidence="5" id="KW-0472">Membrane</keyword>
<dbReference type="GO" id="GO:0006508">
    <property type="term" value="P:proteolysis"/>
    <property type="evidence" value="ECO:0007669"/>
    <property type="project" value="UniProtKB-KW"/>
</dbReference>
<name>A0A1R2AL99_9CILI</name>
<feature type="domain" description="Peptidase A1" evidence="6">
    <location>
        <begin position="62"/>
        <end position="354"/>
    </location>
</feature>
<dbReference type="SUPFAM" id="SSF50630">
    <property type="entry name" value="Acid proteases"/>
    <property type="match status" value="1"/>
</dbReference>
<evidence type="ECO:0000313" key="7">
    <source>
        <dbReference type="EMBL" id="OMJ65297.1"/>
    </source>
</evidence>
<evidence type="ECO:0000256" key="2">
    <source>
        <dbReference type="ARBA" id="ARBA00022670"/>
    </source>
</evidence>
<dbReference type="OrthoDB" id="771136at2759"/>
<accession>A0A1R2AL99</accession>
<comment type="similarity">
    <text evidence="1">Belongs to the peptidase A1 family.</text>
</comment>
<feature type="transmembrane region" description="Helical" evidence="5">
    <location>
        <begin position="363"/>
        <end position="385"/>
    </location>
</feature>
<dbReference type="Gene3D" id="2.40.70.10">
    <property type="entry name" value="Acid Proteases"/>
    <property type="match status" value="2"/>
</dbReference>
<dbReference type="PROSITE" id="PS51767">
    <property type="entry name" value="PEPTIDASE_A1"/>
    <property type="match status" value="1"/>
</dbReference>
<keyword evidence="5" id="KW-0812">Transmembrane</keyword>
<keyword evidence="3" id="KW-0064">Aspartyl protease</keyword>
<evidence type="ECO:0000313" key="8">
    <source>
        <dbReference type="Proteomes" id="UP000187209"/>
    </source>
</evidence>
<protein>
    <recommendedName>
        <fullName evidence="6">Peptidase A1 domain-containing protein</fullName>
    </recommendedName>
</protein>
<sequence>MAILLCLFLGVQGLIEIPLYYNHNPQYWEESSLSKLNSNSKLDSVPENSIRTENARKDSDRYYIYVSMGTHGQKIKLDLDMTTGLNFVYYYYYNEEKSSNFSKSSTLTYLYNYAGSYAYGYISKDVIIINNEIYYNSSFLLASDYTWNVNTYGCLGLGLGLKEYSSFIYDYYLHSQNSSSSFSITLGNQYGTGQSVIYIGDSGDGYLKDEYIWTYASTSKGEWKISISDFTYDSNTYEDYNTAIVDVGTDKILLPDFVFAEFIAILDDLDIVCSIWNIVKCEYVDDFASVFPSINFKVGDYDLSITPEKYIYHNNNYLQVLIDKTSTDYIILGQPLFREYFMTFYVEGNYGYIYFYKLNENNFIASLASYVGSFLSIGIIGAALLRIRRNNQSADYQRII</sequence>
<dbReference type="GO" id="GO:0004190">
    <property type="term" value="F:aspartic-type endopeptidase activity"/>
    <property type="evidence" value="ECO:0007669"/>
    <property type="project" value="UniProtKB-KW"/>
</dbReference>
<evidence type="ECO:0000256" key="3">
    <source>
        <dbReference type="ARBA" id="ARBA00022750"/>
    </source>
</evidence>
<dbReference type="InterPro" id="IPR001461">
    <property type="entry name" value="Aspartic_peptidase_A1"/>
</dbReference>
<dbReference type="PANTHER" id="PTHR47966">
    <property type="entry name" value="BETA-SITE APP-CLEAVING ENZYME, ISOFORM A-RELATED"/>
    <property type="match status" value="1"/>
</dbReference>
<dbReference type="InterPro" id="IPR021109">
    <property type="entry name" value="Peptidase_aspartic_dom_sf"/>
</dbReference>
<evidence type="ECO:0000256" key="4">
    <source>
        <dbReference type="ARBA" id="ARBA00022801"/>
    </source>
</evidence>
<dbReference type="AlphaFoldDB" id="A0A1R2AL99"/>
<evidence type="ECO:0000259" key="6">
    <source>
        <dbReference type="PROSITE" id="PS51767"/>
    </source>
</evidence>
<reference evidence="7 8" key="1">
    <citation type="submission" date="2016-11" db="EMBL/GenBank/DDBJ databases">
        <title>The macronuclear genome of Stentor coeruleus: a giant cell with tiny introns.</title>
        <authorList>
            <person name="Slabodnick M."/>
            <person name="Ruby J.G."/>
            <person name="Reiff S.B."/>
            <person name="Swart E.C."/>
            <person name="Gosai S."/>
            <person name="Prabakaran S."/>
            <person name="Witkowska E."/>
            <person name="Larue G.E."/>
            <person name="Fisher S."/>
            <person name="Freeman R.M."/>
            <person name="Gunawardena J."/>
            <person name="Chu W."/>
            <person name="Stover N.A."/>
            <person name="Gregory B.D."/>
            <person name="Nowacki M."/>
            <person name="Derisi J."/>
            <person name="Roy S.W."/>
            <person name="Marshall W.F."/>
            <person name="Sood P."/>
        </authorList>
    </citation>
    <scope>NUCLEOTIDE SEQUENCE [LARGE SCALE GENOMIC DNA]</scope>
    <source>
        <strain evidence="7">WM001</strain>
    </source>
</reference>
<comment type="caution">
    <text evidence="7">The sequence shown here is derived from an EMBL/GenBank/DDBJ whole genome shotgun (WGS) entry which is preliminary data.</text>
</comment>
<evidence type="ECO:0000256" key="5">
    <source>
        <dbReference type="SAM" id="Phobius"/>
    </source>
</evidence>
<evidence type="ECO:0000256" key="1">
    <source>
        <dbReference type="ARBA" id="ARBA00007447"/>
    </source>
</evidence>
<gene>
    <name evidence="7" type="ORF">SteCoe_38559</name>
</gene>
<proteinExistence type="inferred from homology"/>